<proteinExistence type="inferred from homology"/>
<evidence type="ECO:0008006" key="12">
    <source>
        <dbReference type="Google" id="ProtNLM"/>
    </source>
</evidence>
<protein>
    <recommendedName>
        <fullName evidence="12">Peptidase A22B, signal peptide peptidase</fullName>
    </recommendedName>
</protein>
<dbReference type="PANTHER" id="PTHR12174:SF23">
    <property type="entry name" value="MINOR HISTOCOMPATIBILITY ANTIGEN H13"/>
    <property type="match status" value="1"/>
</dbReference>
<feature type="transmembrane region" description="Helical" evidence="9">
    <location>
        <begin position="416"/>
        <end position="433"/>
    </location>
</feature>
<dbReference type="STRING" id="1745343.A0A2J6QNR5"/>
<evidence type="ECO:0000256" key="5">
    <source>
        <dbReference type="ARBA" id="ARBA00022824"/>
    </source>
</evidence>
<dbReference type="Pfam" id="PF04258">
    <property type="entry name" value="Peptidase_A22B"/>
    <property type="match status" value="1"/>
</dbReference>
<reference evidence="10 11" key="1">
    <citation type="submission" date="2016-05" db="EMBL/GenBank/DDBJ databases">
        <title>A degradative enzymes factory behind the ericoid mycorrhizal symbiosis.</title>
        <authorList>
            <consortium name="DOE Joint Genome Institute"/>
            <person name="Martino E."/>
            <person name="Morin E."/>
            <person name="Grelet G."/>
            <person name="Kuo A."/>
            <person name="Kohler A."/>
            <person name="Daghino S."/>
            <person name="Barry K."/>
            <person name="Choi C."/>
            <person name="Cichocki N."/>
            <person name="Clum A."/>
            <person name="Copeland A."/>
            <person name="Hainaut M."/>
            <person name="Haridas S."/>
            <person name="Labutti K."/>
            <person name="Lindquist E."/>
            <person name="Lipzen A."/>
            <person name="Khouja H.-R."/>
            <person name="Murat C."/>
            <person name="Ohm R."/>
            <person name="Olson A."/>
            <person name="Spatafora J."/>
            <person name="Veneault-Fourrey C."/>
            <person name="Henrissat B."/>
            <person name="Grigoriev I."/>
            <person name="Martin F."/>
            <person name="Perotto S."/>
        </authorList>
    </citation>
    <scope>NUCLEOTIDE SEQUENCE [LARGE SCALE GENOMIC DNA]</scope>
    <source>
        <strain evidence="10 11">UAMH 7357</strain>
    </source>
</reference>
<dbReference type="OrthoDB" id="29661at2759"/>
<feature type="transmembrane region" description="Helical" evidence="9">
    <location>
        <begin position="95"/>
        <end position="113"/>
    </location>
</feature>
<dbReference type="EMBL" id="KZ613465">
    <property type="protein sequence ID" value="PMD27894.1"/>
    <property type="molecule type" value="Genomic_DNA"/>
</dbReference>
<dbReference type="GO" id="GO:0033619">
    <property type="term" value="P:membrane protein proteolysis"/>
    <property type="evidence" value="ECO:0007669"/>
    <property type="project" value="TreeGrafter"/>
</dbReference>
<evidence type="ECO:0000256" key="8">
    <source>
        <dbReference type="SAM" id="MobiDB-lite"/>
    </source>
</evidence>
<keyword evidence="4" id="KW-0378">Hydrolase</keyword>
<feature type="transmembrane region" description="Helical" evidence="9">
    <location>
        <begin position="439"/>
        <end position="457"/>
    </location>
</feature>
<evidence type="ECO:0000256" key="1">
    <source>
        <dbReference type="ARBA" id="ARBA00004477"/>
    </source>
</evidence>
<feature type="compositionally biased region" description="Basic and acidic residues" evidence="8">
    <location>
        <begin position="497"/>
        <end position="519"/>
    </location>
</feature>
<dbReference type="GO" id="GO:0098554">
    <property type="term" value="C:cytoplasmic side of endoplasmic reticulum membrane"/>
    <property type="evidence" value="ECO:0007669"/>
    <property type="project" value="TreeGrafter"/>
</dbReference>
<dbReference type="InterPro" id="IPR006639">
    <property type="entry name" value="Preselin/SPP"/>
</dbReference>
<feature type="region of interest" description="Disordered" evidence="8">
    <location>
        <begin position="497"/>
        <end position="521"/>
    </location>
</feature>
<dbReference type="InterPro" id="IPR007369">
    <property type="entry name" value="Peptidase_A22B_SPP"/>
</dbReference>
<feature type="transmembrane region" description="Helical" evidence="9">
    <location>
        <begin position="266"/>
        <end position="282"/>
    </location>
</feature>
<keyword evidence="3 9" id="KW-0812">Transmembrane</keyword>
<organism evidence="10 11">
    <name type="scientific">Hyaloscypha hepaticicola</name>
    <dbReference type="NCBI Taxonomy" id="2082293"/>
    <lineage>
        <taxon>Eukaryota</taxon>
        <taxon>Fungi</taxon>
        <taxon>Dikarya</taxon>
        <taxon>Ascomycota</taxon>
        <taxon>Pezizomycotina</taxon>
        <taxon>Leotiomycetes</taxon>
        <taxon>Helotiales</taxon>
        <taxon>Hyaloscyphaceae</taxon>
        <taxon>Hyaloscypha</taxon>
    </lineage>
</organism>
<keyword evidence="11" id="KW-1185">Reference proteome</keyword>
<comment type="subcellular location">
    <subcellularLocation>
        <location evidence="1">Endoplasmic reticulum membrane</location>
        <topology evidence="1">Multi-pass membrane protein</topology>
    </subcellularLocation>
</comment>
<feature type="transmembrane region" description="Helical" evidence="9">
    <location>
        <begin position="125"/>
        <end position="143"/>
    </location>
</feature>
<dbReference type="PANTHER" id="PTHR12174">
    <property type="entry name" value="SIGNAL PEPTIDE PEPTIDASE"/>
    <property type="match status" value="1"/>
</dbReference>
<evidence type="ECO:0000256" key="4">
    <source>
        <dbReference type="ARBA" id="ARBA00022801"/>
    </source>
</evidence>
<dbReference type="SMART" id="SM00730">
    <property type="entry name" value="PSN"/>
    <property type="match status" value="1"/>
</dbReference>
<dbReference type="GO" id="GO:0006465">
    <property type="term" value="P:signal peptide processing"/>
    <property type="evidence" value="ECO:0007669"/>
    <property type="project" value="TreeGrafter"/>
</dbReference>
<keyword evidence="6 9" id="KW-1133">Transmembrane helix</keyword>
<gene>
    <name evidence="10" type="ORF">NA56DRAFT_640642</name>
</gene>
<evidence type="ECO:0000256" key="7">
    <source>
        <dbReference type="ARBA" id="ARBA00023136"/>
    </source>
</evidence>
<evidence type="ECO:0000313" key="11">
    <source>
        <dbReference type="Proteomes" id="UP000235672"/>
    </source>
</evidence>
<evidence type="ECO:0000256" key="2">
    <source>
        <dbReference type="ARBA" id="ARBA00006859"/>
    </source>
</evidence>
<keyword evidence="7 9" id="KW-0472">Membrane</keyword>
<feature type="transmembrane region" description="Helical" evidence="9">
    <location>
        <begin position="40"/>
        <end position="60"/>
    </location>
</feature>
<evidence type="ECO:0000256" key="6">
    <source>
        <dbReference type="ARBA" id="ARBA00022989"/>
    </source>
</evidence>
<dbReference type="Proteomes" id="UP000235672">
    <property type="component" value="Unassembled WGS sequence"/>
</dbReference>
<feature type="transmembrane region" description="Helical" evidence="9">
    <location>
        <begin position="242"/>
        <end position="260"/>
    </location>
</feature>
<evidence type="ECO:0000256" key="3">
    <source>
        <dbReference type="ARBA" id="ARBA00022692"/>
    </source>
</evidence>
<evidence type="ECO:0000313" key="10">
    <source>
        <dbReference type="EMBL" id="PMD27894.1"/>
    </source>
</evidence>
<evidence type="ECO:0000256" key="9">
    <source>
        <dbReference type="SAM" id="Phobius"/>
    </source>
</evidence>
<dbReference type="GO" id="GO:0098553">
    <property type="term" value="C:lumenal side of endoplasmic reticulum membrane"/>
    <property type="evidence" value="ECO:0007669"/>
    <property type="project" value="TreeGrafter"/>
</dbReference>
<feature type="transmembrane region" description="Helical" evidence="9">
    <location>
        <begin position="294"/>
        <end position="315"/>
    </location>
</feature>
<keyword evidence="5" id="KW-0256">Endoplasmic reticulum</keyword>
<name>A0A2J6QNR5_9HELO</name>
<accession>A0A2J6QNR5</accession>
<sequence length="541" mass="61183">MDVSSALDRFFDLFQGDSQTLQFIGKWGARVYEDREWLKMYTHLVLAALFPIYIGSHASLRRPPSAAKAKKSGTEDEDDELEVEPLVEGMTPSDAIMFPVIAGLVLAALYFIIKWLEDPAILNKILNYYFSTLGVVGVGRLLADFLNVGASFIFPSVWSTSKNTYHVDPLLSQQVQGLVKPAKVQIHRKILDDKKNPFPGLFSSIKLPTSINKQLWSLRALLKNHWILRGYFHGLFSFKTNVRLNDVTGFLFGIVAVYLYNMYSKTWYLANLLAFGFCYGTIQLMSPTTFWTGSLVLMGLFVYDVVMVFYTPMMISVATKIDAPIKLVFPGPGRGGFLGLGDVVLPGIMMAIALRFDLYLHYLRKQSRSPNSKEVTKAKYEEPTGLWGERFWTSGSKETTVADATRFPKVYFKASLVGYTLAMIVTITVMRIYNHGQPALLYLVPGVLGALWGTAFVRGEWKLMWEYTEDGTLDPEGNDEKKDVKKEGLFGGLLKGEEVREESEKEKERKEREKEEHAHHVFLFSLSEPKQAKTKLVEKGE</sequence>
<dbReference type="AlphaFoldDB" id="A0A2J6QNR5"/>
<comment type="similarity">
    <text evidence="2">Belongs to the peptidase A22B family.</text>
</comment>
<dbReference type="GO" id="GO:0042500">
    <property type="term" value="F:aspartic endopeptidase activity, intramembrane cleaving"/>
    <property type="evidence" value="ECO:0007669"/>
    <property type="project" value="InterPro"/>
</dbReference>